<evidence type="ECO:0000313" key="6">
    <source>
        <dbReference type="Proteomes" id="UP000788426"/>
    </source>
</evidence>
<dbReference type="PANTHER" id="PTHR21485">
    <property type="entry name" value="HAD SUPERFAMILY MEMBERS CMAS AND KDSC"/>
    <property type="match status" value="1"/>
</dbReference>
<dbReference type="NCBIfam" id="TIGR01670">
    <property type="entry name" value="KdsC-phosphatas"/>
    <property type="match status" value="1"/>
</dbReference>
<evidence type="ECO:0000256" key="2">
    <source>
        <dbReference type="ARBA" id="ARBA00022723"/>
    </source>
</evidence>
<evidence type="ECO:0000256" key="4">
    <source>
        <dbReference type="ARBA" id="ARBA00022842"/>
    </source>
</evidence>
<dbReference type="SFLD" id="SFLDS00003">
    <property type="entry name" value="Haloacid_Dehalogenase"/>
    <property type="match status" value="1"/>
</dbReference>
<keyword evidence="2" id="KW-0479">Metal-binding</keyword>
<sequence>MINYDLSKIRAIFFDVDGVLSTQTITLASSGEPLRSANIKDGYAIQLAQKQGLIMGIITGGKTNAVKVRYENLGVKEVHLGASVKIKIYDSLKEKYQLKDEEIIYVGDDIPDYEIMRVCGCACCPKDAAPEIKEISCYISDFTGGNGCGRDIIEQVLKAQGKWMESNIAFGW</sequence>
<dbReference type="PANTHER" id="PTHR21485:SF3">
    <property type="entry name" value="N-ACYLNEURAMINATE CYTIDYLYLTRANSFERASE"/>
    <property type="match status" value="1"/>
</dbReference>
<reference evidence="5 6" key="1">
    <citation type="submission" date="2021-07" db="EMBL/GenBank/DDBJ databases">
        <title>Genomic diversity and antimicrobial resistance of Prevotella spp. isolated from chronic lung disease airways.</title>
        <authorList>
            <person name="Webb K.A."/>
            <person name="Olagoke O.S."/>
            <person name="Baird T."/>
            <person name="Neill J."/>
            <person name="Pham A."/>
            <person name="Wells T.J."/>
            <person name="Ramsay K.A."/>
            <person name="Bell S.C."/>
            <person name="Sarovich D.S."/>
            <person name="Price E.P."/>
        </authorList>
    </citation>
    <scope>NUCLEOTIDE SEQUENCE [LARGE SCALE GENOMIC DNA]</scope>
    <source>
        <strain evidence="5 6">SCHI0011.S.12</strain>
    </source>
</reference>
<keyword evidence="3 5" id="KW-0378">Hydrolase</keyword>
<protein>
    <submittedName>
        <fullName evidence="5">HAD hydrolase family protein</fullName>
    </submittedName>
</protein>
<evidence type="ECO:0000256" key="3">
    <source>
        <dbReference type="ARBA" id="ARBA00022801"/>
    </source>
</evidence>
<evidence type="ECO:0000313" key="5">
    <source>
        <dbReference type="EMBL" id="MBW4768164.1"/>
    </source>
</evidence>
<keyword evidence="4" id="KW-0460">Magnesium</keyword>
<dbReference type="PIRSF" id="PIRSF006118">
    <property type="entry name" value="KDO8-P_Ptase"/>
    <property type="match status" value="1"/>
</dbReference>
<organism evidence="5 6">
    <name type="scientific">Hoylesella nanceiensis</name>
    <dbReference type="NCBI Taxonomy" id="425941"/>
    <lineage>
        <taxon>Bacteria</taxon>
        <taxon>Pseudomonadati</taxon>
        <taxon>Bacteroidota</taxon>
        <taxon>Bacteroidia</taxon>
        <taxon>Bacteroidales</taxon>
        <taxon>Prevotellaceae</taxon>
        <taxon>Hoylesella</taxon>
    </lineage>
</organism>
<dbReference type="InterPro" id="IPR010023">
    <property type="entry name" value="KdsC_fam"/>
</dbReference>
<gene>
    <name evidence="5" type="ORF">KZO38_00060</name>
</gene>
<dbReference type="InterPro" id="IPR050793">
    <property type="entry name" value="CMP-NeuNAc_synthase"/>
</dbReference>
<dbReference type="Pfam" id="PF08282">
    <property type="entry name" value="Hydrolase_3"/>
    <property type="match status" value="1"/>
</dbReference>
<dbReference type="SFLD" id="SFLDG01138">
    <property type="entry name" value="C1.6.2:_Deoxy-d-mannose-octulo"/>
    <property type="match status" value="1"/>
</dbReference>
<name>A0ABS6Y9B8_9BACT</name>
<dbReference type="EMBL" id="JAHXCT010000001">
    <property type="protein sequence ID" value="MBW4768164.1"/>
    <property type="molecule type" value="Genomic_DNA"/>
</dbReference>
<keyword evidence="6" id="KW-1185">Reference proteome</keyword>
<comment type="cofactor">
    <cofactor evidence="1">
        <name>Mg(2+)</name>
        <dbReference type="ChEBI" id="CHEBI:18420"/>
    </cofactor>
</comment>
<dbReference type="GO" id="GO:0016787">
    <property type="term" value="F:hydrolase activity"/>
    <property type="evidence" value="ECO:0007669"/>
    <property type="project" value="UniProtKB-KW"/>
</dbReference>
<proteinExistence type="predicted"/>
<comment type="caution">
    <text evidence="5">The sequence shown here is derived from an EMBL/GenBank/DDBJ whole genome shotgun (WGS) entry which is preliminary data.</text>
</comment>
<dbReference type="Proteomes" id="UP000788426">
    <property type="component" value="Unassembled WGS sequence"/>
</dbReference>
<evidence type="ECO:0000256" key="1">
    <source>
        <dbReference type="ARBA" id="ARBA00001946"/>
    </source>
</evidence>
<accession>A0ABS6Y9B8</accession>
<dbReference type="RefSeq" id="WP_219408055.1">
    <property type="nucleotide sequence ID" value="NZ_CAJZHJ010000024.1"/>
</dbReference>
<dbReference type="SFLD" id="SFLDG01136">
    <property type="entry name" value="C1.6:_Phosphoserine_Phosphatas"/>
    <property type="match status" value="1"/>
</dbReference>